<dbReference type="InterPro" id="IPR011006">
    <property type="entry name" value="CheY-like_superfamily"/>
</dbReference>
<feature type="domain" description="Response regulatory" evidence="8">
    <location>
        <begin position="3"/>
        <end position="116"/>
    </location>
</feature>
<dbReference type="Gene3D" id="3.40.50.2300">
    <property type="match status" value="1"/>
</dbReference>
<sequence>MEKIIIIEDDEKIRSELKNFLVNYNYEVVVMTEFENIVTDTLNEKPHIVLLDINLPIYDGYYICREIRKKSEVPIIVVTSRDTDMDELMSMNLGADDFITKPYNTQILLAHISSILKRTYKKSVSEVINYKKLELDLSKNSICFDNKELELTKNEFKILNCLMKKQGRIVSRGDLMDYLWDLDVFIDDNTLTVNINRLRKKLETVNCKDYIQTRRGIGYIMP</sequence>
<keyword evidence="2" id="KW-0805">Transcription regulation</keyword>
<dbReference type="GO" id="GO:0032993">
    <property type="term" value="C:protein-DNA complex"/>
    <property type="evidence" value="ECO:0007669"/>
    <property type="project" value="TreeGrafter"/>
</dbReference>
<keyword evidence="6" id="KW-0597">Phosphoprotein</keyword>
<evidence type="ECO:0000259" key="9">
    <source>
        <dbReference type="PROSITE" id="PS51755"/>
    </source>
</evidence>
<dbReference type="SMART" id="SM00448">
    <property type="entry name" value="REC"/>
    <property type="match status" value="1"/>
</dbReference>
<dbReference type="PANTHER" id="PTHR48111:SF43">
    <property type="entry name" value="STAGE 0 SPORULATION PROTEIN A HOMOLOG"/>
    <property type="match status" value="1"/>
</dbReference>
<gene>
    <name evidence="10" type="ORF">SAMN04515677_104246</name>
</gene>
<dbReference type="InterPro" id="IPR016032">
    <property type="entry name" value="Sig_transdc_resp-reg_C-effctor"/>
</dbReference>
<dbReference type="STRING" id="1121325.SAMN04515677_104246"/>
<evidence type="ECO:0000256" key="1">
    <source>
        <dbReference type="ARBA" id="ARBA00018672"/>
    </source>
</evidence>
<dbReference type="PROSITE" id="PS50110">
    <property type="entry name" value="RESPONSE_REGULATORY"/>
    <property type="match status" value="1"/>
</dbReference>
<evidence type="ECO:0000256" key="6">
    <source>
        <dbReference type="PROSITE-ProRule" id="PRU00169"/>
    </source>
</evidence>
<accession>A0A1G9P941</accession>
<dbReference type="EMBL" id="FNGW01000004">
    <property type="protein sequence ID" value="SDL94675.1"/>
    <property type="molecule type" value="Genomic_DNA"/>
</dbReference>
<dbReference type="RefSeq" id="WP_092725604.1">
    <property type="nucleotide sequence ID" value="NZ_FNGW01000004.1"/>
</dbReference>
<evidence type="ECO:0000256" key="4">
    <source>
        <dbReference type="ARBA" id="ARBA00023163"/>
    </source>
</evidence>
<evidence type="ECO:0000256" key="3">
    <source>
        <dbReference type="ARBA" id="ARBA00023125"/>
    </source>
</evidence>
<dbReference type="SUPFAM" id="SSF46894">
    <property type="entry name" value="C-terminal effector domain of the bipartite response regulators"/>
    <property type="match status" value="1"/>
</dbReference>
<evidence type="ECO:0000256" key="5">
    <source>
        <dbReference type="ARBA" id="ARBA00024867"/>
    </source>
</evidence>
<proteinExistence type="predicted"/>
<comment type="function">
    <text evidence="5">May play the central regulatory role in sporulation. It may be an element of the effector pathway responsible for the activation of sporulation genes in response to nutritional stress. Spo0A may act in concert with spo0H (a sigma factor) to control the expression of some genes that are critical to the sporulation process.</text>
</comment>
<evidence type="ECO:0000256" key="7">
    <source>
        <dbReference type="PROSITE-ProRule" id="PRU01091"/>
    </source>
</evidence>
<dbReference type="InterPro" id="IPR001789">
    <property type="entry name" value="Sig_transdc_resp-reg_receiver"/>
</dbReference>
<dbReference type="InterPro" id="IPR001867">
    <property type="entry name" value="OmpR/PhoB-type_DNA-bd"/>
</dbReference>
<dbReference type="PROSITE" id="PS51755">
    <property type="entry name" value="OMPR_PHOB"/>
    <property type="match status" value="1"/>
</dbReference>
<evidence type="ECO:0000313" key="11">
    <source>
        <dbReference type="Proteomes" id="UP000199068"/>
    </source>
</evidence>
<dbReference type="CDD" id="cd00383">
    <property type="entry name" value="trans_reg_C"/>
    <property type="match status" value="1"/>
</dbReference>
<dbReference type="GO" id="GO:0000976">
    <property type="term" value="F:transcription cis-regulatory region binding"/>
    <property type="evidence" value="ECO:0007669"/>
    <property type="project" value="TreeGrafter"/>
</dbReference>
<evidence type="ECO:0000259" key="8">
    <source>
        <dbReference type="PROSITE" id="PS50110"/>
    </source>
</evidence>
<reference evidence="10 11" key="1">
    <citation type="submission" date="2016-10" db="EMBL/GenBank/DDBJ databases">
        <authorList>
            <person name="de Groot N.N."/>
        </authorList>
    </citation>
    <scope>NUCLEOTIDE SEQUENCE [LARGE SCALE GENOMIC DNA]</scope>
    <source>
        <strain evidence="10 11">DSM 797</strain>
    </source>
</reference>
<evidence type="ECO:0000313" key="10">
    <source>
        <dbReference type="EMBL" id="SDL94675.1"/>
    </source>
</evidence>
<dbReference type="SUPFAM" id="SSF52172">
    <property type="entry name" value="CheY-like"/>
    <property type="match status" value="1"/>
</dbReference>
<keyword evidence="11" id="KW-1185">Reference proteome</keyword>
<dbReference type="Gene3D" id="1.10.10.10">
    <property type="entry name" value="Winged helix-like DNA-binding domain superfamily/Winged helix DNA-binding domain"/>
    <property type="match status" value="1"/>
</dbReference>
<feature type="DNA-binding region" description="OmpR/PhoB-type" evidence="7">
    <location>
        <begin position="125"/>
        <end position="222"/>
    </location>
</feature>
<organism evidence="10 11">
    <name type="scientific">Romboutsia lituseburensis DSM 797</name>
    <dbReference type="NCBI Taxonomy" id="1121325"/>
    <lineage>
        <taxon>Bacteria</taxon>
        <taxon>Bacillati</taxon>
        <taxon>Bacillota</taxon>
        <taxon>Clostridia</taxon>
        <taxon>Peptostreptococcales</taxon>
        <taxon>Peptostreptococcaceae</taxon>
        <taxon>Romboutsia</taxon>
    </lineage>
</organism>
<dbReference type="Pfam" id="PF00486">
    <property type="entry name" value="Trans_reg_C"/>
    <property type="match status" value="1"/>
</dbReference>
<feature type="modified residue" description="4-aspartylphosphate" evidence="6">
    <location>
        <position position="52"/>
    </location>
</feature>
<dbReference type="GO" id="GO:0006355">
    <property type="term" value="P:regulation of DNA-templated transcription"/>
    <property type="evidence" value="ECO:0007669"/>
    <property type="project" value="InterPro"/>
</dbReference>
<dbReference type="SMART" id="SM00862">
    <property type="entry name" value="Trans_reg_C"/>
    <property type="match status" value="1"/>
</dbReference>
<dbReference type="PANTHER" id="PTHR48111">
    <property type="entry name" value="REGULATOR OF RPOS"/>
    <property type="match status" value="1"/>
</dbReference>
<dbReference type="Proteomes" id="UP000199068">
    <property type="component" value="Unassembled WGS sequence"/>
</dbReference>
<name>A0A1G9P941_9FIRM</name>
<dbReference type="InterPro" id="IPR036388">
    <property type="entry name" value="WH-like_DNA-bd_sf"/>
</dbReference>
<dbReference type="AlphaFoldDB" id="A0A1G9P941"/>
<dbReference type="InterPro" id="IPR039420">
    <property type="entry name" value="WalR-like"/>
</dbReference>
<keyword evidence="3 7" id="KW-0238">DNA-binding</keyword>
<feature type="domain" description="OmpR/PhoB-type" evidence="9">
    <location>
        <begin position="125"/>
        <end position="222"/>
    </location>
</feature>
<keyword evidence="4" id="KW-0804">Transcription</keyword>
<dbReference type="GO" id="GO:0005829">
    <property type="term" value="C:cytosol"/>
    <property type="evidence" value="ECO:0007669"/>
    <property type="project" value="TreeGrafter"/>
</dbReference>
<dbReference type="GO" id="GO:0000156">
    <property type="term" value="F:phosphorelay response regulator activity"/>
    <property type="evidence" value="ECO:0007669"/>
    <property type="project" value="TreeGrafter"/>
</dbReference>
<dbReference type="Pfam" id="PF00072">
    <property type="entry name" value="Response_reg"/>
    <property type="match status" value="1"/>
</dbReference>
<protein>
    <recommendedName>
        <fullName evidence="1">Stage 0 sporulation protein A homolog</fullName>
    </recommendedName>
</protein>
<evidence type="ECO:0000256" key="2">
    <source>
        <dbReference type="ARBA" id="ARBA00023015"/>
    </source>
</evidence>